<feature type="domain" description="PAC" evidence="4">
    <location>
        <begin position="248"/>
        <end position="300"/>
    </location>
</feature>
<dbReference type="PROSITE" id="PS50113">
    <property type="entry name" value="PAC"/>
    <property type="match status" value="1"/>
</dbReference>
<keyword evidence="6" id="KW-1185">Reference proteome</keyword>
<keyword evidence="3" id="KW-0175">Coiled coil</keyword>
<evidence type="ECO:0000313" key="6">
    <source>
        <dbReference type="Proteomes" id="UP000613030"/>
    </source>
</evidence>
<dbReference type="PANTHER" id="PTHR43102:SF2">
    <property type="entry name" value="GAF DOMAIN-CONTAINING PROTEIN"/>
    <property type="match status" value="1"/>
</dbReference>
<dbReference type="Pfam" id="PF01590">
    <property type="entry name" value="GAF"/>
    <property type="match status" value="1"/>
</dbReference>
<dbReference type="InterPro" id="IPR003661">
    <property type="entry name" value="HisK_dim/P_dom"/>
</dbReference>
<comment type="caution">
    <text evidence="5">The sequence shown here is derived from an EMBL/GenBank/DDBJ whole genome shotgun (WGS) entry which is preliminary data.</text>
</comment>
<dbReference type="InterPro" id="IPR013655">
    <property type="entry name" value="PAS_fold_3"/>
</dbReference>
<dbReference type="SMART" id="SM00065">
    <property type="entry name" value="GAF"/>
    <property type="match status" value="1"/>
</dbReference>
<dbReference type="Gene3D" id="3.30.450.40">
    <property type="match status" value="1"/>
</dbReference>
<accession>A0ABS1L0N1</accession>
<dbReference type="Gene3D" id="3.30.450.20">
    <property type="entry name" value="PAS domain"/>
    <property type="match status" value="1"/>
</dbReference>
<comment type="catalytic activity">
    <reaction evidence="1">
        <text>ATP + protein L-histidine = ADP + protein N-phospho-L-histidine.</text>
        <dbReference type="EC" id="2.7.13.3"/>
    </reaction>
</comment>
<dbReference type="InterPro" id="IPR035965">
    <property type="entry name" value="PAS-like_dom_sf"/>
</dbReference>
<dbReference type="SUPFAM" id="SSF47384">
    <property type="entry name" value="Homodimeric domain of signal transducing histidine kinase"/>
    <property type="match status" value="1"/>
</dbReference>
<proteinExistence type="predicted"/>
<dbReference type="RefSeq" id="WP_202015606.1">
    <property type="nucleotide sequence ID" value="NZ_JAERRB010000015.1"/>
</dbReference>
<dbReference type="Proteomes" id="UP000613030">
    <property type="component" value="Unassembled WGS sequence"/>
</dbReference>
<dbReference type="PANTHER" id="PTHR43102">
    <property type="entry name" value="SLR1143 PROTEIN"/>
    <property type="match status" value="1"/>
</dbReference>
<reference evidence="5 6" key="1">
    <citation type="submission" date="2021-01" db="EMBL/GenBank/DDBJ databases">
        <title>Chryseolinea sp. Jin1 Genome sequencing and assembly.</title>
        <authorList>
            <person name="Kim I."/>
        </authorList>
    </citation>
    <scope>NUCLEOTIDE SEQUENCE [LARGE SCALE GENOMIC DNA]</scope>
    <source>
        <strain evidence="5 6">Jin1</strain>
    </source>
</reference>
<evidence type="ECO:0000256" key="1">
    <source>
        <dbReference type="ARBA" id="ARBA00000085"/>
    </source>
</evidence>
<dbReference type="InterPro" id="IPR000700">
    <property type="entry name" value="PAS-assoc_C"/>
</dbReference>
<dbReference type="CDD" id="cd00082">
    <property type="entry name" value="HisKA"/>
    <property type="match status" value="1"/>
</dbReference>
<dbReference type="SUPFAM" id="SSF55781">
    <property type="entry name" value="GAF domain-like"/>
    <property type="match status" value="1"/>
</dbReference>
<organism evidence="5 6">
    <name type="scientific">Chryseolinea lacunae</name>
    <dbReference type="NCBI Taxonomy" id="2801331"/>
    <lineage>
        <taxon>Bacteria</taxon>
        <taxon>Pseudomonadati</taxon>
        <taxon>Bacteroidota</taxon>
        <taxon>Cytophagia</taxon>
        <taxon>Cytophagales</taxon>
        <taxon>Fulvivirgaceae</taxon>
        <taxon>Chryseolinea</taxon>
    </lineage>
</organism>
<dbReference type="InterPro" id="IPR029016">
    <property type="entry name" value="GAF-like_dom_sf"/>
</dbReference>
<dbReference type="Gene3D" id="1.10.287.130">
    <property type="match status" value="1"/>
</dbReference>
<feature type="coiled-coil region" evidence="3">
    <location>
        <begin position="126"/>
        <end position="178"/>
    </location>
</feature>
<protein>
    <recommendedName>
        <fullName evidence="2">histidine kinase</fullName>
        <ecNumber evidence="2">2.7.13.3</ecNumber>
    </recommendedName>
</protein>
<name>A0ABS1L0N1_9BACT</name>
<dbReference type="EMBL" id="JAERRB010000015">
    <property type="protein sequence ID" value="MBL0745261.1"/>
    <property type="molecule type" value="Genomic_DNA"/>
</dbReference>
<dbReference type="EC" id="2.7.13.3" evidence="2"/>
<sequence length="366" mass="41910">MDEHSRLIDLLEYHILDTPPEKGLDDLVDIASAICGTPISLITFIDDKRQWFKAVKGLDDKETLRSDSFCQHALTKPKELLVVNDPLNDERFKNNRYVTGTPNIRFYAGAPLETPKGNVLGTLCVIDDKTREISEEQKRALQLLAKKVMDILNARKLLHDQEEQIESSAVLLKKLTDQAPGCIYQFEMNETGDFFFHFISNGITSLNPLLTPDAIKSKTVSIMDLMHADDKAKVRSAIDQSYKNLSDISVEFRMTEADPNKTSWYWAKAKPEKMQNGNVLWYGTFQDISNRKAYEEALEQITHDISHVLRRPVATMLGLTSVIEMEKPNHDQLLEYINYIKVVSQEMDNFTRRLNAVYSKKKEALH</sequence>
<dbReference type="Pfam" id="PF08447">
    <property type="entry name" value="PAS_3"/>
    <property type="match status" value="1"/>
</dbReference>
<evidence type="ECO:0000313" key="5">
    <source>
        <dbReference type="EMBL" id="MBL0745261.1"/>
    </source>
</evidence>
<dbReference type="SUPFAM" id="SSF55785">
    <property type="entry name" value="PYP-like sensor domain (PAS domain)"/>
    <property type="match status" value="1"/>
</dbReference>
<evidence type="ECO:0000259" key="4">
    <source>
        <dbReference type="PROSITE" id="PS50113"/>
    </source>
</evidence>
<dbReference type="InterPro" id="IPR036097">
    <property type="entry name" value="HisK_dim/P_sf"/>
</dbReference>
<evidence type="ECO:0000256" key="3">
    <source>
        <dbReference type="SAM" id="Coils"/>
    </source>
</evidence>
<dbReference type="InterPro" id="IPR003018">
    <property type="entry name" value="GAF"/>
</dbReference>
<evidence type="ECO:0000256" key="2">
    <source>
        <dbReference type="ARBA" id="ARBA00012438"/>
    </source>
</evidence>
<gene>
    <name evidence="5" type="ORF">JI741_28785</name>
</gene>